<sequence length="122" mass="12854">MVALLMQPLAASARDSQGDRFITATEGNTISGTTAAGLAYHLYFLAGGQVTYLDETGVTDSGTWNLDPGGNVCLRWQKPIDGMEGCFQPSISGDRVTLGSKDGSLNGTLNGNVTDRFARHGK</sequence>
<name>A0A5J6MKV4_9PROT</name>
<dbReference type="AlphaFoldDB" id="A0A5J6MKV4"/>
<keyword evidence="2" id="KW-1185">Reference proteome</keyword>
<dbReference type="Proteomes" id="UP000326202">
    <property type="component" value="Chromosome"/>
</dbReference>
<reference evidence="1 2" key="1">
    <citation type="submission" date="2019-08" db="EMBL/GenBank/DDBJ databases">
        <title>Hyperibacter terrae gen. nov., sp. nov. and Hyperibacter viscosus sp. nov., two new members in the family Rhodospirillaceae isolated from the rhizosphere of Hypericum perforatum.</title>
        <authorList>
            <person name="Noviana Z."/>
        </authorList>
    </citation>
    <scope>NUCLEOTIDE SEQUENCE [LARGE SCALE GENOMIC DNA]</scope>
    <source>
        <strain evidence="1 2">R5913</strain>
    </source>
</reference>
<dbReference type="KEGG" id="htq:FRZ44_22150"/>
<gene>
    <name evidence="1" type="ORF">FRZ44_22150</name>
</gene>
<organism evidence="1 2">
    <name type="scientific">Hypericibacter terrae</name>
    <dbReference type="NCBI Taxonomy" id="2602015"/>
    <lineage>
        <taxon>Bacteria</taxon>
        <taxon>Pseudomonadati</taxon>
        <taxon>Pseudomonadota</taxon>
        <taxon>Alphaproteobacteria</taxon>
        <taxon>Rhodospirillales</taxon>
        <taxon>Dongiaceae</taxon>
        <taxon>Hypericibacter</taxon>
    </lineage>
</organism>
<evidence type="ECO:0000313" key="1">
    <source>
        <dbReference type="EMBL" id="QEX16920.1"/>
    </source>
</evidence>
<evidence type="ECO:0000313" key="2">
    <source>
        <dbReference type="Proteomes" id="UP000326202"/>
    </source>
</evidence>
<dbReference type="EMBL" id="CP042906">
    <property type="protein sequence ID" value="QEX16920.1"/>
    <property type="molecule type" value="Genomic_DNA"/>
</dbReference>
<accession>A0A5J6MKV4</accession>
<proteinExistence type="predicted"/>
<protein>
    <submittedName>
        <fullName evidence="1">Uncharacterized protein</fullName>
    </submittedName>
</protein>